<dbReference type="PANTHER" id="PTHR36708">
    <property type="entry name" value="SUCCINATE DEHYDROGENASE SUBUNIT 6, MITOCHONDRIAL"/>
    <property type="match status" value="1"/>
</dbReference>
<proteinExistence type="predicted"/>
<protein>
    <submittedName>
        <fullName evidence="1">Uncharacterized protein</fullName>
    </submittedName>
</protein>
<sequence>MSDASKEEKKELPWWAIDKEAWRRKFGAVVKLHSSMKEDEKPLPAWTSKDIEAFAKEDPVYGPQVAALRKNSEACGYGAVAGAVGSAGVALRFSKSPHGAVLAGVLGALTGWLVTNEGATWAYGTYKFDNMDANLKFVEWWRKKSSS</sequence>
<dbReference type="AlphaFoldDB" id="A0A1Y1HJ81"/>
<dbReference type="EMBL" id="DF236964">
    <property type="protein sequence ID" value="GAQ78574.1"/>
    <property type="molecule type" value="Genomic_DNA"/>
</dbReference>
<organism evidence="1 2">
    <name type="scientific">Klebsormidium nitens</name>
    <name type="common">Green alga</name>
    <name type="synonym">Ulothrix nitens</name>
    <dbReference type="NCBI Taxonomy" id="105231"/>
    <lineage>
        <taxon>Eukaryota</taxon>
        <taxon>Viridiplantae</taxon>
        <taxon>Streptophyta</taxon>
        <taxon>Klebsormidiophyceae</taxon>
        <taxon>Klebsormidiales</taxon>
        <taxon>Klebsormidiaceae</taxon>
        <taxon>Klebsormidium</taxon>
    </lineage>
</organism>
<reference evidence="1 2" key="1">
    <citation type="journal article" date="2014" name="Nat. Commun.">
        <title>Klebsormidium flaccidum genome reveals primary factors for plant terrestrial adaptation.</title>
        <authorList>
            <person name="Hori K."/>
            <person name="Maruyama F."/>
            <person name="Fujisawa T."/>
            <person name="Togashi T."/>
            <person name="Yamamoto N."/>
            <person name="Seo M."/>
            <person name="Sato S."/>
            <person name="Yamada T."/>
            <person name="Mori H."/>
            <person name="Tajima N."/>
            <person name="Moriyama T."/>
            <person name="Ikeuchi M."/>
            <person name="Watanabe M."/>
            <person name="Wada H."/>
            <person name="Kobayashi K."/>
            <person name="Saito M."/>
            <person name="Masuda T."/>
            <person name="Sasaki-Sekimoto Y."/>
            <person name="Mashiguchi K."/>
            <person name="Awai K."/>
            <person name="Shimojima M."/>
            <person name="Masuda S."/>
            <person name="Iwai M."/>
            <person name="Nobusawa T."/>
            <person name="Narise T."/>
            <person name="Kondo S."/>
            <person name="Saito H."/>
            <person name="Sato R."/>
            <person name="Murakawa M."/>
            <person name="Ihara Y."/>
            <person name="Oshima-Yamada Y."/>
            <person name="Ohtaka K."/>
            <person name="Satoh M."/>
            <person name="Sonobe K."/>
            <person name="Ishii M."/>
            <person name="Ohtani R."/>
            <person name="Kanamori-Sato M."/>
            <person name="Honoki R."/>
            <person name="Miyazaki D."/>
            <person name="Mochizuki H."/>
            <person name="Umetsu J."/>
            <person name="Higashi K."/>
            <person name="Shibata D."/>
            <person name="Kamiya Y."/>
            <person name="Sato N."/>
            <person name="Nakamura Y."/>
            <person name="Tabata S."/>
            <person name="Ida S."/>
            <person name="Kurokawa K."/>
            <person name="Ohta H."/>
        </authorList>
    </citation>
    <scope>NUCLEOTIDE SEQUENCE [LARGE SCALE GENOMIC DNA]</scope>
    <source>
        <strain evidence="1 2">NIES-2285</strain>
    </source>
</reference>
<accession>A0A1Y1HJ81</accession>
<evidence type="ECO:0000313" key="2">
    <source>
        <dbReference type="Proteomes" id="UP000054558"/>
    </source>
</evidence>
<dbReference type="Proteomes" id="UP000054558">
    <property type="component" value="Unassembled WGS sequence"/>
</dbReference>
<dbReference type="OMA" id="FMEWWEK"/>
<keyword evidence="2" id="KW-1185">Reference proteome</keyword>
<name>A0A1Y1HJ81_KLENI</name>
<dbReference type="OrthoDB" id="2012862at2759"/>
<dbReference type="PANTHER" id="PTHR36708:SF1">
    <property type="entry name" value="SUCCINATE DEHYDROGENASE SUBUNIT 6, MITOCHONDRIAL"/>
    <property type="match status" value="1"/>
</dbReference>
<gene>
    <name evidence="1" type="ORF">KFL_000150280</name>
</gene>
<evidence type="ECO:0000313" key="1">
    <source>
        <dbReference type="EMBL" id="GAQ78574.1"/>
    </source>
</evidence>
<dbReference type="InterPro" id="IPR034574">
    <property type="entry name" value="SDH6"/>
</dbReference>
<dbReference type="GO" id="GO:0045273">
    <property type="term" value="C:respiratory chain complex II (succinate dehydrogenase)"/>
    <property type="evidence" value="ECO:0007669"/>
    <property type="project" value="InterPro"/>
</dbReference>